<evidence type="ECO:0000256" key="1">
    <source>
        <dbReference type="SAM" id="MobiDB-lite"/>
    </source>
</evidence>
<dbReference type="AlphaFoldDB" id="A0A2S6ITC9"/>
<keyword evidence="3" id="KW-1185">Reference proteome</keyword>
<reference evidence="2 3" key="1">
    <citation type="submission" date="2018-02" db="EMBL/GenBank/DDBJ databases">
        <title>Genomic Encyclopedia of Archaeal and Bacterial Type Strains, Phase II (KMG-II): from individual species to whole genera.</title>
        <authorList>
            <person name="Goeker M."/>
        </authorList>
    </citation>
    <scope>NUCLEOTIDE SEQUENCE [LARGE SCALE GENOMIC DNA]</scope>
    <source>
        <strain evidence="2 3">DSM 22857</strain>
    </source>
</reference>
<evidence type="ECO:0000313" key="2">
    <source>
        <dbReference type="EMBL" id="PPK97503.1"/>
    </source>
</evidence>
<name>A0A2S6ITC9_9ACTN</name>
<feature type="region of interest" description="Disordered" evidence="1">
    <location>
        <begin position="101"/>
        <end position="122"/>
    </location>
</feature>
<organism evidence="2 3">
    <name type="scientific">Kineococcus xinjiangensis</name>
    <dbReference type="NCBI Taxonomy" id="512762"/>
    <lineage>
        <taxon>Bacteria</taxon>
        <taxon>Bacillati</taxon>
        <taxon>Actinomycetota</taxon>
        <taxon>Actinomycetes</taxon>
        <taxon>Kineosporiales</taxon>
        <taxon>Kineosporiaceae</taxon>
        <taxon>Kineococcus</taxon>
    </lineage>
</organism>
<dbReference type="EMBL" id="PTJD01000003">
    <property type="protein sequence ID" value="PPK97503.1"/>
    <property type="molecule type" value="Genomic_DNA"/>
</dbReference>
<evidence type="ECO:0000313" key="3">
    <source>
        <dbReference type="Proteomes" id="UP000239485"/>
    </source>
</evidence>
<accession>A0A2S6ITC9</accession>
<comment type="caution">
    <text evidence="2">The sequence shown here is derived from an EMBL/GenBank/DDBJ whole genome shotgun (WGS) entry which is preliminary data.</text>
</comment>
<feature type="region of interest" description="Disordered" evidence="1">
    <location>
        <begin position="1"/>
        <end position="28"/>
    </location>
</feature>
<gene>
    <name evidence="2" type="ORF">CLV92_10333</name>
</gene>
<feature type="compositionally biased region" description="Low complexity" evidence="1">
    <location>
        <begin position="12"/>
        <end position="28"/>
    </location>
</feature>
<dbReference type="Proteomes" id="UP000239485">
    <property type="component" value="Unassembled WGS sequence"/>
</dbReference>
<dbReference type="RefSeq" id="WP_104431714.1">
    <property type="nucleotide sequence ID" value="NZ_PTJD01000003.1"/>
</dbReference>
<sequence>MAADQCRCGDQPDAAGPAGPAPCRRCRPARSPLRRTLADARRAVAGALRRTARDGDGAGPRDGDLLVQELTRLAGDPSVGTDWRSRLTTLLLQHERGELGSAAPAAAGPVIPLPAPRTGPAEQVRLDLRADAAGNR</sequence>
<protein>
    <submittedName>
        <fullName evidence="2">Uncharacterized protein</fullName>
    </submittedName>
</protein>
<proteinExistence type="predicted"/>